<evidence type="ECO:0000313" key="1">
    <source>
        <dbReference type="EMBL" id="KAJ1160134.1"/>
    </source>
</evidence>
<proteinExistence type="predicted"/>
<dbReference type="AlphaFoldDB" id="A0AAV7S6P0"/>
<reference evidence="1" key="1">
    <citation type="journal article" date="2022" name="bioRxiv">
        <title>Sequencing and chromosome-scale assembly of the giantPleurodeles waltlgenome.</title>
        <authorList>
            <person name="Brown T."/>
            <person name="Elewa A."/>
            <person name="Iarovenko S."/>
            <person name="Subramanian E."/>
            <person name="Araus A.J."/>
            <person name="Petzold A."/>
            <person name="Susuki M."/>
            <person name="Suzuki K.-i.T."/>
            <person name="Hayashi T."/>
            <person name="Toyoda A."/>
            <person name="Oliveira C."/>
            <person name="Osipova E."/>
            <person name="Leigh N.D."/>
            <person name="Simon A."/>
            <person name="Yun M.H."/>
        </authorList>
    </citation>
    <scope>NUCLEOTIDE SEQUENCE</scope>
    <source>
        <strain evidence="1">20211129_DDA</strain>
        <tissue evidence="1">Liver</tissue>
    </source>
</reference>
<accession>A0AAV7S6P0</accession>
<name>A0AAV7S6P0_PLEWA</name>
<dbReference type="Proteomes" id="UP001066276">
    <property type="component" value="Chromosome 4_2"/>
</dbReference>
<gene>
    <name evidence="1" type="ORF">NDU88_000636</name>
</gene>
<sequence length="142" mass="16094">MDYRSYTQRTQTEVEKPGALLTKLTSPQQSPTPILTIHSPHLGKVDTQTDINDAFCQYYTDLYAVPPPVDPDTIRMFLHQYAVPQVTVAEREALRAPIATTEICEAIREMARNKNLGSDGLPVELYFIYTNHLLPLPRHGKQ</sequence>
<protein>
    <submittedName>
        <fullName evidence="1">Uncharacterized protein</fullName>
    </submittedName>
</protein>
<keyword evidence="2" id="KW-1185">Reference proteome</keyword>
<comment type="caution">
    <text evidence="1">The sequence shown here is derived from an EMBL/GenBank/DDBJ whole genome shotgun (WGS) entry which is preliminary data.</text>
</comment>
<evidence type="ECO:0000313" key="2">
    <source>
        <dbReference type="Proteomes" id="UP001066276"/>
    </source>
</evidence>
<organism evidence="1 2">
    <name type="scientific">Pleurodeles waltl</name>
    <name type="common">Iberian ribbed newt</name>
    <dbReference type="NCBI Taxonomy" id="8319"/>
    <lineage>
        <taxon>Eukaryota</taxon>
        <taxon>Metazoa</taxon>
        <taxon>Chordata</taxon>
        <taxon>Craniata</taxon>
        <taxon>Vertebrata</taxon>
        <taxon>Euteleostomi</taxon>
        <taxon>Amphibia</taxon>
        <taxon>Batrachia</taxon>
        <taxon>Caudata</taxon>
        <taxon>Salamandroidea</taxon>
        <taxon>Salamandridae</taxon>
        <taxon>Pleurodelinae</taxon>
        <taxon>Pleurodeles</taxon>
    </lineage>
</organism>
<dbReference type="EMBL" id="JANPWB010000008">
    <property type="protein sequence ID" value="KAJ1160134.1"/>
    <property type="molecule type" value="Genomic_DNA"/>
</dbReference>